<protein>
    <recommendedName>
        <fullName evidence="11">Probable nicotinate-nucleotide adenylyltransferase</fullName>
        <ecNumber evidence="11">2.7.7.18</ecNumber>
    </recommendedName>
    <alternativeName>
        <fullName evidence="11">Deamido-NAD(+) diphosphorylase</fullName>
    </alternativeName>
    <alternativeName>
        <fullName evidence="11">Deamido-NAD(+) pyrophosphorylase</fullName>
    </alternativeName>
    <alternativeName>
        <fullName evidence="11">Nicotinate mononucleotide adenylyltransferase</fullName>
        <shortName evidence="11">NaMN adenylyltransferase</shortName>
    </alternativeName>
</protein>
<feature type="domain" description="Cytidyltransferase-like" evidence="12">
    <location>
        <begin position="5"/>
        <end position="163"/>
    </location>
</feature>
<dbReference type="AlphaFoldDB" id="A0A9D1VQD3"/>
<keyword evidence="7 11" id="KW-0547">Nucleotide-binding</keyword>
<keyword evidence="6 11" id="KW-0548">Nucleotidyltransferase</keyword>
<dbReference type="GO" id="GO:0004515">
    <property type="term" value="F:nicotinate-nucleotide adenylyltransferase activity"/>
    <property type="evidence" value="ECO:0007669"/>
    <property type="project" value="UniProtKB-UniRule"/>
</dbReference>
<evidence type="ECO:0000256" key="10">
    <source>
        <dbReference type="ARBA" id="ARBA00048721"/>
    </source>
</evidence>
<dbReference type="NCBIfam" id="TIGR00482">
    <property type="entry name" value="nicotinate (nicotinamide) nucleotide adenylyltransferase"/>
    <property type="match status" value="1"/>
</dbReference>
<name>A0A9D1VQD3_9BACT</name>
<dbReference type="Proteomes" id="UP000824246">
    <property type="component" value="Unassembled WGS sequence"/>
</dbReference>
<dbReference type="CDD" id="cd02165">
    <property type="entry name" value="NMNAT"/>
    <property type="match status" value="1"/>
</dbReference>
<evidence type="ECO:0000256" key="4">
    <source>
        <dbReference type="ARBA" id="ARBA00022642"/>
    </source>
</evidence>
<dbReference type="GO" id="GO:0005524">
    <property type="term" value="F:ATP binding"/>
    <property type="evidence" value="ECO:0007669"/>
    <property type="project" value="UniProtKB-KW"/>
</dbReference>
<sequence>MKIGVFSGSFNPIHMGHLMLASYLAEYEGFDEVWMSVTPHNPVRERTTPDGDRHRCEMLKLAISSQRKIRYCDIEFSLPQPSYTIVLLDTLREKYPGNTFVLIIGADNWIIFDRWKESRRIIEEYGVCIYPRMGYEIDTDALPQQVSYARAPIVELSSTWIRNGIAEGHNMNTFLPEGVYDYICHNQLYRK</sequence>
<dbReference type="EMBL" id="DXFB01000012">
    <property type="protein sequence ID" value="HIX44682.1"/>
    <property type="molecule type" value="Genomic_DNA"/>
</dbReference>
<accession>A0A9D1VQD3</accession>
<evidence type="ECO:0000256" key="3">
    <source>
        <dbReference type="ARBA" id="ARBA00009014"/>
    </source>
</evidence>
<dbReference type="GO" id="GO:0009435">
    <property type="term" value="P:NAD+ biosynthetic process"/>
    <property type="evidence" value="ECO:0007669"/>
    <property type="project" value="UniProtKB-UniRule"/>
</dbReference>
<gene>
    <name evidence="11" type="primary">nadD</name>
    <name evidence="13" type="ORF">H9982_00505</name>
</gene>
<dbReference type="Gene3D" id="3.40.50.620">
    <property type="entry name" value="HUPs"/>
    <property type="match status" value="1"/>
</dbReference>
<evidence type="ECO:0000256" key="1">
    <source>
        <dbReference type="ARBA" id="ARBA00002324"/>
    </source>
</evidence>
<dbReference type="HAMAP" id="MF_00244">
    <property type="entry name" value="NaMN_adenylyltr"/>
    <property type="match status" value="1"/>
</dbReference>
<dbReference type="SUPFAM" id="SSF52374">
    <property type="entry name" value="Nucleotidylyl transferase"/>
    <property type="match status" value="1"/>
</dbReference>
<evidence type="ECO:0000259" key="12">
    <source>
        <dbReference type="Pfam" id="PF01467"/>
    </source>
</evidence>
<reference evidence="13" key="1">
    <citation type="journal article" date="2021" name="PeerJ">
        <title>Extensive microbial diversity within the chicken gut microbiome revealed by metagenomics and culture.</title>
        <authorList>
            <person name="Gilroy R."/>
            <person name="Ravi A."/>
            <person name="Getino M."/>
            <person name="Pursley I."/>
            <person name="Horton D.L."/>
            <person name="Alikhan N.F."/>
            <person name="Baker D."/>
            <person name="Gharbi K."/>
            <person name="Hall N."/>
            <person name="Watson M."/>
            <person name="Adriaenssens E.M."/>
            <person name="Foster-Nyarko E."/>
            <person name="Jarju S."/>
            <person name="Secka A."/>
            <person name="Antonio M."/>
            <person name="Oren A."/>
            <person name="Chaudhuri R.R."/>
            <person name="La Ragione R."/>
            <person name="Hildebrand F."/>
            <person name="Pallen M.J."/>
        </authorList>
    </citation>
    <scope>NUCLEOTIDE SEQUENCE</scope>
    <source>
        <strain evidence="13">ChiHjej12B11-16260</strain>
    </source>
</reference>
<comment type="function">
    <text evidence="1 11">Catalyzes the reversible adenylation of nicotinate mononucleotide (NaMN) to nicotinic acid adenine dinucleotide (NaAD).</text>
</comment>
<organism evidence="13 14">
    <name type="scientific">Candidatus Barnesiella excrementipullorum</name>
    <dbReference type="NCBI Taxonomy" id="2838479"/>
    <lineage>
        <taxon>Bacteria</taxon>
        <taxon>Pseudomonadati</taxon>
        <taxon>Bacteroidota</taxon>
        <taxon>Bacteroidia</taxon>
        <taxon>Bacteroidales</taxon>
        <taxon>Barnesiellaceae</taxon>
        <taxon>Barnesiella</taxon>
    </lineage>
</organism>
<evidence type="ECO:0000256" key="2">
    <source>
        <dbReference type="ARBA" id="ARBA00005019"/>
    </source>
</evidence>
<reference evidence="13" key="2">
    <citation type="submission" date="2021-04" db="EMBL/GenBank/DDBJ databases">
        <authorList>
            <person name="Gilroy R."/>
        </authorList>
    </citation>
    <scope>NUCLEOTIDE SEQUENCE</scope>
    <source>
        <strain evidence="13">ChiHjej12B11-16260</strain>
    </source>
</reference>
<evidence type="ECO:0000313" key="14">
    <source>
        <dbReference type="Proteomes" id="UP000824246"/>
    </source>
</evidence>
<keyword evidence="9 11" id="KW-0520">NAD</keyword>
<comment type="similarity">
    <text evidence="3 11">Belongs to the NadD family.</text>
</comment>
<evidence type="ECO:0000313" key="13">
    <source>
        <dbReference type="EMBL" id="HIX44682.1"/>
    </source>
</evidence>
<evidence type="ECO:0000256" key="8">
    <source>
        <dbReference type="ARBA" id="ARBA00022840"/>
    </source>
</evidence>
<proteinExistence type="inferred from homology"/>
<keyword evidence="5 11" id="KW-0808">Transferase</keyword>
<dbReference type="InterPro" id="IPR004821">
    <property type="entry name" value="Cyt_trans-like"/>
</dbReference>
<dbReference type="EC" id="2.7.7.18" evidence="11"/>
<evidence type="ECO:0000256" key="5">
    <source>
        <dbReference type="ARBA" id="ARBA00022679"/>
    </source>
</evidence>
<evidence type="ECO:0000256" key="6">
    <source>
        <dbReference type="ARBA" id="ARBA00022695"/>
    </source>
</evidence>
<dbReference type="PANTHER" id="PTHR39321:SF3">
    <property type="entry name" value="PHOSPHOPANTETHEINE ADENYLYLTRANSFERASE"/>
    <property type="match status" value="1"/>
</dbReference>
<comment type="catalytic activity">
    <reaction evidence="10 11">
        <text>nicotinate beta-D-ribonucleotide + ATP + H(+) = deamido-NAD(+) + diphosphate</text>
        <dbReference type="Rhea" id="RHEA:22860"/>
        <dbReference type="ChEBI" id="CHEBI:15378"/>
        <dbReference type="ChEBI" id="CHEBI:30616"/>
        <dbReference type="ChEBI" id="CHEBI:33019"/>
        <dbReference type="ChEBI" id="CHEBI:57502"/>
        <dbReference type="ChEBI" id="CHEBI:58437"/>
        <dbReference type="EC" id="2.7.7.18"/>
    </reaction>
</comment>
<dbReference type="Pfam" id="PF01467">
    <property type="entry name" value="CTP_transf_like"/>
    <property type="match status" value="1"/>
</dbReference>
<dbReference type="PANTHER" id="PTHR39321">
    <property type="entry name" value="NICOTINATE-NUCLEOTIDE ADENYLYLTRANSFERASE-RELATED"/>
    <property type="match status" value="1"/>
</dbReference>
<dbReference type="InterPro" id="IPR014729">
    <property type="entry name" value="Rossmann-like_a/b/a_fold"/>
</dbReference>
<comment type="caution">
    <text evidence="13">The sequence shown here is derived from an EMBL/GenBank/DDBJ whole genome shotgun (WGS) entry which is preliminary data.</text>
</comment>
<comment type="pathway">
    <text evidence="2 11">Cofactor biosynthesis; NAD(+) biosynthesis; deamido-NAD(+) from nicotinate D-ribonucleotide: step 1/1.</text>
</comment>
<evidence type="ECO:0000256" key="7">
    <source>
        <dbReference type="ARBA" id="ARBA00022741"/>
    </source>
</evidence>
<keyword evidence="8 11" id="KW-0067">ATP-binding</keyword>
<keyword evidence="4 11" id="KW-0662">Pyridine nucleotide biosynthesis</keyword>
<evidence type="ECO:0000256" key="11">
    <source>
        <dbReference type="HAMAP-Rule" id="MF_00244"/>
    </source>
</evidence>
<evidence type="ECO:0000256" key="9">
    <source>
        <dbReference type="ARBA" id="ARBA00023027"/>
    </source>
</evidence>
<dbReference type="InterPro" id="IPR005248">
    <property type="entry name" value="NadD/NMNAT"/>
</dbReference>